<name>E4ZW27_LEPMJ</name>
<dbReference type="STRING" id="985895.E4ZW27"/>
<dbReference type="Pfam" id="PF00135">
    <property type="entry name" value="COesterase"/>
    <property type="match status" value="1"/>
</dbReference>
<dbReference type="OrthoDB" id="3200163at2759"/>
<dbReference type="Gene3D" id="3.40.50.1820">
    <property type="entry name" value="alpha/beta hydrolase"/>
    <property type="match status" value="1"/>
</dbReference>
<organism evidence="3">
    <name type="scientific">Leptosphaeria maculans (strain JN3 / isolate v23.1.3 / race Av1-4-5-6-7-8)</name>
    <name type="common">Blackleg fungus</name>
    <name type="synonym">Phoma lingam</name>
    <dbReference type="NCBI Taxonomy" id="985895"/>
    <lineage>
        <taxon>Eukaryota</taxon>
        <taxon>Fungi</taxon>
        <taxon>Dikarya</taxon>
        <taxon>Ascomycota</taxon>
        <taxon>Pezizomycotina</taxon>
        <taxon>Dothideomycetes</taxon>
        <taxon>Pleosporomycetidae</taxon>
        <taxon>Pleosporales</taxon>
        <taxon>Pleosporineae</taxon>
        <taxon>Leptosphaeriaceae</taxon>
        <taxon>Plenodomus</taxon>
        <taxon>Plenodomus lingam/Leptosphaeria maculans species complex</taxon>
    </lineage>
</organism>
<feature type="domain" description="Carboxylesterase type B" evidence="1">
    <location>
        <begin position="7"/>
        <end position="483"/>
    </location>
</feature>
<dbReference type="Proteomes" id="UP000002668">
    <property type="component" value="Genome"/>
</dbReference>
<dbReference type="GeneID" id="13280968"/>
<dbReference type="OMA" id="SWPQFDY"/>
<reference evidence="3" key="1">
    <citation type="journal article" date="2011" name="Nat. Commun.">
        <title>Effector diversification within compartments of the Leptosphaeria maculans genome affected by Repeat-Induced Point mutations.</title>
        <authorList>
            <person name="Rouxel T."/>
            <person name="Grandaubert J."/>
            <person name="Hane J.K."/>
            <person name="Hoede C."/>
            <person name="van de Wouw A.P."/>
            <person name="Couloux A."/>
            <person name="Dominguez V."/>
            <person name="Anthouard V."/>
            <person name="Bally P."/>
            <person name="Bourras S."/>
            <person name="Cozijnsen A.J."/>
            <person name="Ciuffetti L.M."/>
            <person name="Degrave A."/>
            <person name="Dilmaghani A."/>
            <person name="Duret L."/>
            <person name="Fudal I."/>
            <person name="Goodwin S.B."/>
            <person name="Gout L."/>
            <person name="Glaser N."/>
            <person name="Linglin J."/>
            <person name="Kema G.H.J."/>
            <person name="Lapalu N."/>
            <person name="Lawrence C.B."/>
            <person name="May K."/>
            <person name="Meyer M."/>
            <person name="Ollivier B."/>
            <person name="Poulain J."/>
            <person name="Schoch C.L."/>
            <person name="Simon A."/>
            <person name="Spatafora J.W."/>
            <person name="Stachowiak A."/>
            <person name="Turgeon B.G."/>
            <person name="Tyler B.M."/>
            <person name="Vincent D."/>
            <person name="Weissenbach J."/>
            <person name="Amselem J."/>
            <person name="Quesneville H."/>
            <person name="Oliver R.P."/>
            <person name="Wincker P."/>
            <person name="Balesdent M.-H."/>
            <person name="Howlett B.J."/>
        </authorList>
    </citation>
    <scope>NUCLEOTIDE SEQUENCE [LARGE SCALE GENOMIC DNA]</scope>
    <source>
        <strain evidence="3">JN3 / isolate v23.1.3 / race Av1-4-5-6-7-8</strain>
    </source>
</reference>
<proteinExistence type="predicted"/>
<evidence type="ECO:0000259" key="1">
    <source>
        <dbReference type="Pfam" id="PF00135"/>
    </source>
</evidence>
<dbReference type="SUPFAM" id="SSF53474">
    <property type="entry name" value="alpha/beta-Hydrolases"/>
    <property type="match status" value="1"/>
</dbReference>
<keyword evidence="3" id="KW-1185">Reference proteome</keyword>
<dbReference type="ESTHER" id="lepmc-e4zw27">
    <property type="family name" value="Fungal_carboxylesterase_lipase"/>
</dbReference>
<dbReference type="InParanoid" id="E4ZW27"/>
<gene>
    <name evidence="2" type="ORF">LEMA_P029550.1</name>
</gene>
<evidence type="ECO:0000313" key="2">
    <source>
        <dbReference type="EMBL" id="CBX95803.1"/>
    </source>
</evidence>
<accession>E4ZW27</accession>
<dbReference type="VEuPathDB" id="FungiDB:LEMA_P029550.1"/>
<dbReference type="PANTHER" id="PTHR43142">
    <property type="entry name" value="CARBOXYLIC ESTER HYDROLASE"/>
    <property type="match status" value="1"/>
</dbReference>
<dbReference type="AlphaFoldDB" id="E4ZW27"/>
<protein>
    <submittedName>
        <fullName evidence="2">Similar to carboxylesterase</fullName>
    </submittedName>
</protein>
<sequence length="544" mass="59743">MSATLKHTELGEIRGNSVDGVVQFLGLQYGALKNRFARAEMVEGYGPQTRDATKFGPPPISPIGAINNEFGYIQKTLPLPDVPPHSDLEGLNLNVTVPSNENGDIDHKANLPVYVFIHGGGFAVGSSWYPHYDPAPLIRLSKEKKKPMIGITINYRLGAPGFLTSEELRKAGYEPNNGLRDQRLALKWVKKFVGGFGGNPDEITTVGESAGGLSVTMHLCSKEPLMKRCLSTGGAVLLFPPIPQEVTESSYKQVVEALELADKSPEERIEALLKCPVDDLWQKVPPAAPLIPSIDGDVVPGLPTFKNVSSKQDSPEWPMPGRKWCKALMIGESKLDANIIAYMVLDARKANIAQAFTDSITKSLSSHPEVAQQLLSAYKITPTTSDDEAVLTILRFASEIAFYAPARAFAQGWPNTPENKFFLYHFNEGIPWEGRFQGEPGHILDVAYLFQNFNDTLGDEQRKVARAYAEDFIKFVNGEDPWPPVKDGGFAARVYGPSSEGNTCRWTAEGDPKHVGREERILQIGEAVGFDAVLTAFQNFLQGR</sequence>
<dbReference type="HOGENOM" id="CLU_006586_14_4_1"/>
<dbReference type="InterPro" id="IPR029058">
    <property type="entry name" value="AB_hydrolase_fold"/>
</dbReference>
<evidence type="ECO:0000313" key="3">
    <source>
        <dbReference type="Proteomes" id="UP000002668"/>
    </source>
</evidence>
<dbReference type="PANTHER" id="PTHR43142:SF11">
    <property type="entry name" value="CARBOXYLIC ESTER HYDROLASE"/>
    <property type="match status" value="1"/>
</dbReference>
<dbReference type="InterPro" id="IPR002018">
    <property type="entry name" value="CarbesteraseB"/>
</dbReference>
<dbReference type="eggNOG" id="KOG1516">
    <property type="taxonomic scope" value="Eukaryota"/>
</dbReference>
<dbReference type="RefSeq" id="XP_003839282.1">
    <property type="nucleotide sequence ID" value="XM_003839234.1"/>
</dbReference>
<dbReference type="EMBL" id="FP929127">
    <property type="protein sequence ID" value="CBX95803.1"/>
    <property type="molecule type" value="Genomic_DNA"/>
</dbReference>